<evidence type="ECO:0000313" key="4">
    <source>
        <dbReference type="Proteomes" id="UP000243469"/>
    </source>
</evidence>
<evidence type="ECO:0000313" key="3">
    <source>
        <dbReference type="EMBL" id="PIE23651.1"/>
    </source>
</evidence>
<dbReference type="InterPro" id="IPR016930">
    <property type="entry name" value="UCP029644"/>
</dbReference>
<dbReference type="Pfam" id="PF04773">
    <property type="entry name" value="FecR"/>
    <property type="match status" value="1"/>
</dbReference>
<organism evidence="3 4">
    <name type="scientific">Neptuniibacter caesariensis</name>
    <dbReference type="NCBI Taxonomy" id="207954"/>
    <lineage>
        <taxon>Bacteria</taxon>
        <taxon>Pseudomonadati</taxon>
        <taxon>Pseudomonadota</taxon>
        <taxon>Gammaproteobacteria</taxon>
        <taxon>Oceanospirillales</taxon>
        <taxon>Oceanospirillaceae</taxon>
        <taxon>Neptuniibacter</taxon>
    </lineage>
</organism>
<protein>
    <recommendedName>
        <fullName evidence="2">LysM domain-containing protein</fullName>
    </recommendedName>
</protein>
<dbReference type="Proteomes" id="UP000243469">
    <property type="component" value="Unassembled WGS sequence"/>
</dbReference>
<dbReference type="PANTHER" id="PTHR38731">
    <property type="entry name" value="LIPL45-RELATED LIPOPROTEIN-RELATED"/>
    <property type="match status" value="1"/>
</dbReference>
<dbReference type="InterPro" id="IPR036779">
    <property type="entry name" value="LysM_dom_sf"/>
</dbReference>
<dbReference type="PIRSF" id="PIRSF029644">
    <property type="entry name" value="UCP029644"/>
    <property type="match status" value="1"/>
</dbReference>
<dbReference type="EMBL" id="PDSH01000020">
    <property type="protein sequence ID" value="PIE23651.1"/>
    <property type="molecule type" value="Genomic_DNA"/>
</dbReference>
<evidence type="ECO:0000259" key="2">
    <source>
        <dbReference type="PROSITE" id="PS51782"/>
    </source>
</evidence>
<proteinExistence type="predicted"/>
<dbReference type="AlphaFoldDB" id="A0A2G6JJM4"/>
<dbReference type="Gene3D" id="3.10.350.10">
    <property type="entry name" value="LysM domain"/>
    <property type="match status" value="1"/>
</dbReference>
<keyword evidence="1" id="KW-0732">Signal</keyword>
<dbReference type="InterPro" id="IPR013783">
    <property type="entry name" value="Ig-like_fold"/>
</dbReference>
<dbReference type="Gene3D" id="2.60.120.1440">
    <property type="match status" value="1"/>
</dbReference>
<dbReference type="InterPro" id="IPR018392">
    <property type="entry name" value="LysM"/>
</dbReference>
<accession>A0A2G6JJM4</accession>
<dbReference type="Gene3D" id="2.60.40.10">
    <property type="entry name" value="Immunoglobulins"/>
    <property type="match status" value="2"/>
</dbReference>
<dbReference type="PANTHER" id="PTHR38731:SF3">
    <property type="entry name" value="BLL6125 PROTEIN"/>
    <property type="match status" value="1"/>
</dbReference>
<sequence length="551" mass="61126">MNIVNRKLLCLLLLVLSAPAAAENTSANWSYPMQPGESVWSIAHELLTDWREWKTIQRINNVKNDRKMAPGTVLTIPRSLIHEQFSDIKILDVSGTVTAEVVMKDGSAKAHLPLVRGQSLGQGDYIRTAEQSTVLLAFDDGTEVLIMENSLLRIDQATVVGNSRQVFDIKVFLEDGEAEIRVNPGKVPGSQFLINTPAAFATTKGTTYRVRAYNNATAAEVMQGLISVANAQGETRVKQGFGTLAKVNEAPIKPKRLLAEPKLPALPSTIRYLPGKLSWDKMPGAASYRSQISPDQAFNSIVYDVISTQPKMVLPSTLLDRPYWLRVMAIDADGLQGLPATSQIEIDARPFPPMRQAPRPSSSVYAGEVEFSWLQPETVVAYNLQIATDKDFNNLYLERNNLNRTDFTATIDAPGRYFWRVTSIAAGGKVGPVGHTGAFNVKPVPPKPDLKDPASSETQLFFNWREEEGVKEYQLQLAKDKNFSNLVVDSRTEKAEVAIEKPQAGTYYLRVRAYDVDDYAGEWSAVQKVEQPIENWWPVIFTGALTVILML</sequence>
<feature type="chain" id="PRO_5013962915" description="LysM domain-containing protein" evidence="1">
    <location>
        <begin position="23"/>
        <end position="551"/>
    </location>
</feature>
<evidence type="ECO:0000256" key="1">
    <source>
        <dbReference type="SAM" id="SignalP"/>
    </source>
</evidence>
<dbReference type="CDD" id="cd00118">
    <property type="entry name" value="LysM"/>
    <property type="match status" value="1"/>
</dbReference>
<name>A0A2G6JJM4_NEPCE</name>
<dbReference type="PROSITE" id="PS51782">
    <property type="entry name" value="LYSM"/>
    <property type="match status" value="1"/>
</dbReference>
<reference evidence="3 4" key="1">
    <citation type="submission" date="2017-10" db="EMBL/GenBank/DDBJ databases">
        <title>Novel microbial diversity and functional potential in the marine mammal oral microbiome.</title>
        <authorList>
            <person name="Dudek N.K."/>
            <person name="Sun C.L."/>
            <person name="Burstein D."/>
            <person name="Kantor R.S."/>
            <person name="Aliaga Goltsman D.S."/>
            <person name="Bik E.M."/>
            <person name="Thomas B.C."/>
            <person name="Banfield J.F."/>
            <person name="Relman D.A."/>
        </authorList>
    </citation>
    <scope>NUCLEOTIDE SEQUENCE [LARGE SCALE GENOMIC DNA]</scope>
    <source>
        <strain evidence="3">DOLJORAL78_47_21</strain>
    </source>
</reference>
<gene>
    <name evidence="3" type="ORF">CSA60_04345</name>
</gene>
<feature type="domain" description="LysM" evidence="2">
    <location>
        <begin position="29"/>
        <end position="76"/>
    </location>
</feature>
<comment type="caution">
    <text evidence="3">The sequence shown here is derived from an EMBL/GenBank/DDBJ whole genome shotgun (WGS) entry which is preliminary data.</text>
</comment>
<feature type="signal peptide" evidence="1">
    <location>
        <begin position="1"/>
        <end position="22"/>
    </location>
</feature>
<dbReference type="InterPro" id="IPR006860">
    <property type="entry name" value="FecR"/>
</dbReference>